<evidence type="ECO:0000313" key="2">
    <source>
        <dbReference type="Proteomes" id="UP000236248"/>
    </source>
</evidence>
<reference evidence="2" key="1">
    <citation type="submission" date="2018-01" db="EMBL/GenBank/DDBJ databases">
        <authorList>
            <person name="Kerou L M."/>
        </authorList>
    </citation>
    <scope>NUCLEOTIDE SEQUENCE [LARGE SCALE GENOMIC DNA]</scope>
    <source>
        <strain evidence="2">SCU2</strain>
    </source>
</reference>
<dbReference type="Proteomes" id="UP000236248">
    <property type="component" value="Chromosome NCAV"/>
</dbReference>
<dbReference type="AlphaFoldDB" id="A0A2K5APX1"/>
<name>A0A2K5APX1_9ARCH</name>
<sequence length="287" mass="33040">MGSKMMEMKWYELRLYPNFKDGEEEMLNLLYRVDEFAIFIIRKNGMTRILVRTDDINAMHFSGIQNARLERLEWNPSLRYSLTRYYKMRVHSALPIVEKVRPSIIYTMLEELDNIGNSDGKGGVECILACYAKYKDEAYSISRWIMRKEGHEHSLVKALKSLFTSNERVRRLSPLTESLVEKARWKMRLKHFHTVLALGAEDVRTLDMLEGALPYGLVAYSNNKRAGDHFSDLSSVVEHARVLKKCILSDVELASIVALPKDASILRLATTDRRTFTTGLVVDADTL</sequence>
<proteinExistence type="predicted"/>
<dbReference type="EMBL" id="LT981265">
    <property type="protein sequence ID" value="SPC33657.1"/>
    <property type="molecule type" value="Genomic_DNA"/>
</dbReference>
<gene>
    <name evidence="1" type="ORF">NCAV_0463</name>
</gene>
<dbReference type="KEGG" id="ncv:NCAV_0463"/>
<accession>A0A2K5APX1</accession>
<protein>
    <submittedName>
        <fullName evidence="1">Uncharacterized protein</fullName>
    </submittedName>
</protein>
<evidence type="ECO:0000313" key="1">
    <source>
        <dbReference type="EMBL" id="SPC33657.1"/>
    </source>
</evidence>
<keyword evidence="2" id="KW-1185">Reference proteome</keyword>
<organism evidence="1 2">
    <name type="scientific">Candidatus Nitrosocaldus cavascurensis</name>
    <dbReference type="NCBI Taxonomy" id="2058097"/>
    <lineage>
        <taxon>Archaea</taxon>
        <taxon>Nitrososphaerota</taxon>
        <taxon>Nitrososphaeria</taxon>
        <taxon>Candidatus Nitrosocaldales</taxon>
        <taxon>Candidatus Nitrosocaldaceae</taxon>
        <taxon>Candidatus Nitrosocaldus</taxon>
    </lineage>
</organism>